<dbReference type="AlphaFoldDB" id="A0A8H4W0W0"/>
<sequence length="346" mass="38072">MSPYLPDTALTALAVGKDVYTYAQTDEGVLVECRGQLKTVRGNQDIYSYQFQNHVLARYEDDEVPDSAPKLFTPLAAACIGSTRYLFYVDDKNFIHGVQSRSTPWPEDTGLLQLHIPCAHYSQLTAITISKNNFQAICLYYQTPNRDAAIELLSYSTKNGRWVAGAPDMTPNPPPPAPPPRVVDPPLYGTSITAVPVRNGLHVIPQSSLPVVYLQWDTLALCSFAGFSIEVETIRTLDLRFAPHTSLTTVDDGATLYCFYTSSQNNHIKMIAIKDGKASEPQTVATPTPRSAIAAVIPSRDRIVLFYQTLNFEAGKVELQGMTFQRLATSSTNPWPAAQAKSTHLG</sequence>
<reference evidence="1 2" key="1">
    <citation type="submission" date="2020-03" db="EMBL/GenBank/DDBJ databases">
        <title>Draft Genome Sequence of Cudoniella acicularis.</title>
        <authorList>
            <person name="Buettner E."/>
            <person name="Kellner H."/>
        </authorList>
    </citation>
    <scope>NUCLEOTIDE SEQUENCE [LARGE SCALE GENOMIC DNA]</scope>
    <source>
        <strain evidence="1 2">DSM 108380</strain>
    </source>
</reference>
<dbReference type="Gene3D" id="2.120.10.70">
    <property type="entry name" value="Fucose-specific lectin"/>
    <property type="match status" value="1"/>
</dbReference>
<dbReference type="Proteomes" id="UP000566819">
    <property type="component" value="Unassembled WGS sequence"/>
</dbReference>
<evidence type="ECO:0000313" key="1">
    <source>
        <dbReference type="EMBL" id="KAF4627645.1"/>
    </source>
</evidence>
<dbReference type="EMBL" id="JAAMPI010000934">
    <property type="protein sequence ID" value="KAF4627645.1"/>
    <property type="molecule type" value="Genomic_DNA"/>
</dbReference>
<proteinExistence type="predicted"/>
<keyword evidence="2" id="KW-1185">Reference proteome</keyword>
<comment type="caution">
    <text evidence="1">The sequence shown here is derived from an EMBL/GenBank/DDBJ whole genome shotgun (WGS) entry which is preliminary data.</text>
</comment>
<dbReference type="OrthoDB" id="3215839at2759"/>
<gene>
    <name evidence="1" type="ORF">G7Y89_g10511</name>
</gene>
<evidence type="ECO:0008006" key="3">
    <source>
        <dbReference type="Google" id="ProtNLM"/>
    </source>
</evidence>
<dbReference type="SUPFAM" id="SSF89372">
    <property type="entry name" value="Fucose-specific lectin"/>
    <property type="match status" value="1"/>
</dbReference>
<accession>A0A8H4W0W0</accession>
<evidence type="ECO:0000313" key="2">
    <source>
        <dbReference type="Proteomes" id="UP000566819"/>
    </source>
</evidence>
<name>A0A8H4W0W0_9HELO</name>
<protein>
    <recommendedName>
        <fullName evidence="3">Fucose-specific lectin</fullName>
    </recommendedName>
</protein>
<organism evidence="1 2">
    <name type="scientific">Cudoniella acicularis</name>
    <dbReference type="NCBI Taxonomy" id="354080"/>
    <lineage>
        <taxon>Eukaryota</taxon>
        <taxon>Fungi</taxon>
        <taxon>Dikarya</taxon>
        <taxon>Ascomycota</taxon>
        <taxon>Pezizomycotina</taxon>
        <taxon>Leotiomycetes</taxon>
        <taxon>Helotiales</taxon>
        <taxon>Tricladiaceae</taxon>
        <taxon>Cudoniella</taxon>
    </lineage>
</organism>